<dbReference type="Gene3D" id="3.40.1620.10">
    <property type="entry name" value="YefM-like domain"/>
    <property type="match status" value="1"/>
</dbReference>
<organism evidence="3 4">
    <name type="scientific">Ochrobactrum teleogrylli</name>
    <dbReference type="NCBI Taxonomy" id="2479765"/>
    <lineage>
        <taxon>Bacteria</taxon>
        <taxon>Pseudomonadati</taxon>
        <taxon>Pseudomonadota</taxon>
        <taxon>Alphaproteobacteria</taxon>
        <taxon>Hyphomicrobiales</taxon>
        <taxon>Brucellaceae</taxon>
        <taxon>Brucella/Ochrobactrum group</taxon>
        <taxon>Ochrobactrum</taxon>
    </lineage>
</organism>
<dbReference type="SUPFAM" id="SSF143120">
    <property type="entry name" value="YefM-like"/>
    <property type="match status" value="1"/>
</dbReference>
<dbReference type="Pfam" id="PF02604">
    <property type="entry name" value="PhdYeFM_antitox"/>
    <property type="match status" value="1"/>
</dbReference>
<dbReference type="EMBL" id="VEWL01000029">
    <property type="protein sequence ID" value="TNV09308.1"/>
    <property type="molecule type" value="Genomic_DNA"/>
</dbReference>
<protein>
    <recommendedName>
        <fullName evidence="2">Antitoxin</fullName>
    </recommendedName>
</protein>
<accession>A0ABY2Y0M2</accession>
<name>A0ABY2Y0M2_9HYPH</name>
<dbReference type="RefSeq" id="WP_140026439.1">
    <property type="nucleotide sequence ID" value="NZ_JBHUFG010000009.1"/>
</dbReference>
<evidence type="ECO:0000256" key="2">
    <source>
        <dbReference type="RuleBase" id="RU362080"/>
    </source>
</evidence>
<comment type="similarity">
    <text evidence="1 2">Belongs to the phD/YefM antitoxin family.</text>
</comment>
<comment type="function">
    <text evidence="2">Antitoxin component of a type II toxin-antitoxin (TA) system.</text>
</comment>
<comment type="caution">
    <text evidence="3">The sequence shown here is derived from an EMBL/GenBank/DDBJ whole genome shotgun (WGS) entry which is preliminary data.</text>
</comment>
<dbReference type="InterPro" id="IPR006442">
    <property type="entry name" value="Antitoxin_Phd/YefM"/>
</dbReference>
<reference evidence="3 4" key="1">
    <citation type="submission" date="2019-06" db="EMBL/GenBank/DDBJ databases">
        <title>Ochrobactrum cricket sp.nov., isolated from the insect Teleogryllus occipitalis living in deserted cropland.</title>
        <authorList>
            <person name="Hu M."/>
        </authorList>
    </citation>
    <scope>NUCLEOTIDE SEQUENCE [LARGE SCALE GENOMIC DNA]</scope>
    <source>
        <strain evidence="3 4">LCB8</strain>
    </source>
</reference>
<gene>
    <name evidence="3" type="ORF">FIC94_22095</name>
</gene>
<keyword evidence="4" id="KW-1185">Reference proteome</keyword>
<evidence type="ECO:0000313" key="4">
    <source>
        <dbReference type="Proteomes" id="UP000312784"/>
    </source>
</evidence>
<sequence>MKSFSFSEMNRASGDILDAALAEPVALTKRGKEKLIIVSTEVWDKVISQAKTKAYTLENAPQNTFDQLMGGLEENVRNSPK</sequence>
<evidence type="ECO:0000313" key="3">
    <source>
        <dbReference type="EMBL" id="TNV09308.1"/>
    </source>
</evidence>
<proteinExistence type="inferred from homology"/>
<dbReference type="Proteomes" id="UP000312784">
    <property type="component" value="Unassembled WGS sequence"/>
</dbReference>
<evidence type="ECO:0000256" key="1">
    <source>
        <dbReference type="ARBA" id="ARBA00009981"/>
    </source>
</evidence>
<dbReference type="InterPro" id="IPR036165">
    <property type="entry name" value="YefM-like_sf"/>
</dbReference>